<dbReference type="EMBL" id="GBXM01039332">
    <property type="protein sequence ID" value="JAH69245.1"/>
    <property type="molecule type" value="Transcribed_RNA"/>
</dbReference>
<protein>
    <submittedName>
        <fullName evidence="1">Uncharacterized protein</fullName>
    </submittedName>
</protein>
<proteinExistence type="predicted"/>
<name>A0A0E9UVP4_ANGAN</name>
<dbReference type="AlphaFoldDB" id="A0A0E9UVP4"/>
<accession>A0A0E9UVP4</accession>
<reference evidence="1" key="2">
    <citation type="journal article" date="2015" name="Fish Shellfish Immunol.">
        <title>Early steps in the European eel (Anguilla anguilla)-Vibrio vulnificus interaction in the gills: Role of the RtxA13 toxin.</title>
        <authorList>
            <person name="Callol A."/>
            <person name="Pajuelo D."/>
            <person name="Ebbesson L."/>
            <person name="Teles M."/>
            <person name="MacKenzie S."/>
            <person name="Amaro C."/>
        </authorList>
    </citation>
    <scope>NUCLEOTIDE SEQUENCE</scope>
</reference>
<organism evidence="1">
    <name type="scientific">Anguilla anguilla</name>
    <name type="common">European freshwater eel</name>
    <name type="synonym">Muraena anguilla</name>
    <dbReference type="NCBI Taxonomy" id="7936"/>
    <lineage>
        <taxon>Eukaryota</taxon>
        <taxon>Metazoa</taxon>
        <taxon>Chordata</taxon>
        <taxon>Craniata</taxon>
        <taxon>Vertebrata</taxon>
        <taxon>Euteleostomi</taxon>
        <taxon>Actinopterygii</taxon>
        <taxon>Neopterygii</taxon>
        <taxon>Teleostei</taxon>
        <taxon>Anguilliformes</taxon>
        <taxon>Anguillidae</taxon>
        <taxon>Anguilla</taxon>
    </lineage>
</organism>
<sequence>MEGLKGGRTEGWKGVPKFWVPTLTSGMLEIQELLSHLSCLTH</sequence>
<reference evidence="1" key="1">
    <citation type="submission" date="2014-11" db="EMBL/GenBank/DDBJ databases">
        <authorList>
            <person name="Amaro Gonzalez C."/>
        </authorList>
    </citation>
    <scope>NUCLEOTIDE SEQUENCE</scope>
</reference>
<evidence type="ECO:0000313" key="1">
    <source>
        <dbReference type="EMBL" id="JAH69245.1"/>
    </source>
</evidence>